<dbReference type="InterPro" id="IPR004089">
    <property type="entry name" value="MCPsignal_dom"/>
</dbReference>
<dbReference type="Gene3D" id="1.10.287.950">
    <property type="entry name" value="Methyl-accepting chemotaxis protein"/>
    <property type="match status" value="1"/>
</dbReference>
<reference evidence="10 11" key="1">
    <citation type="journal article" date="2019" name="Indoor Air">
        <title>Impacts of indoor surface finishes on bacterial viability.</title>
        <authorList>
            <person name="Hu J."/>
            <person name="Maamar S.B."/>
            <person name="Glawe A.J."/>
            <person name="Gottel N."/>
            <person name="Gilbert J.A."/>
            <person name="Hartmann E.M."/>
        </authorList>
    </citation>
    <scope>NUCLEOTIDE SEQUENCE [LARGE SCALE GENOMIC DNA]</scope>
    <source>
        <strain evidence="10 11">AF060A6</strain>
    </source>
</reference>
<keyword evidence="3 7" id="KW-0472">Membrane</keyword>
<dbReference type="PANTHER" id="PTHR32089:SF112">
    <property type="entry name" value="LYSOZYME-LIKE PROTEIN-RELATED"/>
    <property type="match status" value="1"/>
</dbReference>
<dbReference type="InterPro" id="IPR004090">
    <property type="entry name" value="Chemotax_Me-accpt_rcpt"/>
</dbReference>
<evidence type="ECO:0000259" key="9">
    <source>
        <dbReference type="PROSITE" id="PS50885"/>
    </source>
</evidence>
<dbReference type="GO" id="GO:0004888">
    <property type="term" value="F:transmembrane signaling receptor activity"/>
    <property type="evidence" value="ECO:0007669"/>
    <property type="project" value="InterPro"/>
</dbReference>
<evidence type="ECO:0000256" key="4">
    <source>
        <dbReference type="ARBA" id="ARBA00023224"/>
    </source>
</evidence>
<organism evidence="10 11">
    <name type="scientific">Bacillus timonensis</name>
    <dbReference type="NCBI Taxonomy" id="1033734"/>
    <lineage>
        <taxon>Bacteria</taxon>
        <taxon>Bacillati</taxon>
        <taxon>Bacillota</taxon>
        <taxon>Bacilli</taxon>
        <taxon>Bacillales</taxon>
        <taxon>Bacillaceae</taxon>
        <taxon>Bacillus</taxon>
    </lineage>
</organism>
<dbReference type="InterPro" id="IPR024478">
    <property type="entry name" value="HlyB_4HB_MCP"/>
</dbReference>
<evidence type="ECO:0000313" key="10">
    <source>
        <dbReference type="EMBL" id="THE11949.1"/>
    </source>
</evidence>
<dbReference type="AlphaFoldDB" id="A0A4S3PQQ6"/>
<keyword evidence="7" id="KW-0812">Transmembrane</keyword>
<dbReference type="Proteomes" id="UP000306477">
    <property type="component" value="Unassembled WGS sequence"/>
</dbReference>
<dbReference type="PROSITE" id="PS50885">
    <property type="entry name" value="HAMP"/>
    <property type="match status" value="1"/>
</dbReference>
<dbReference type="Pfam" id="PF00015">
    <property type="entry name" value="MCPsignal"/>
    <property type="match status" value="1"/>
</dbReference>
<comment type="caution">
    <text evidence="10">The sequence shown here is derived from an EMBL/GenBank/DDBJ whole genome shotgun (WGS) entry which is preliminary data.</text>
</comment>
<keyword evidence="4 6" id="KW-0807">Transducer</keyword>
<name>A0A4S3PQQ6_9BACI</name>
<proteinExistence type="inferred from homology"/>
<dbReference type="CDD" id="cd11386">
    <property type="entry name" value="MCP_signal"/>
    <property type="match status" value="1"/>
</dbReference>
<dbReference type="GO" id="GO:0007165">
    <property type="term" value="P:signal transduction"/>
    <property type="evidence" value="ECO:0007669"/>
    <property type="project" value="UniProtKB-KW"/>
</dbReference>
<feature type="domain" description="Methyl-accepting transducer" evidence="8">
    <location>
        <begin position="276"/>
        <end position="512"/>
    </location>
</feature>
<evidence type="ECO:0000256" key="6">
    <source>
        <dbReference type="PROSITE-ProRule" id="PRU00284"/>
    </source>
</evidence>
<protein>
    <submittedName>
        <fullName evidence="10">Methyl-accepting chemotaxis protein</fullName>
    </submittedName>
</protein>
<dbReference type="Gene3D" id="6.10.340.10">
    <property type="match status" value="1"/>
</dbReference>
<dbReference type="OrthoDB" id="107771at2"/>
<evidence type="ECO:0000259" key="8">
    <source>
        <dbReference type="PROSITE" id="PS50111"/>
    </source>
</evidence>
<comment type="similarity">
    <text evidence="5">Belongs to the methyl-accepting chemotaxis (MCP) protein family.</text>
</comment>
<evidence type="ECO:0000256" key="1">
    <source>
        <dbReference type="ARBA" id="ARBA00004236"/>
    </source>
</evidence>
<evidence type="ECO:0000256" key="2">
    <source>
        <dbReference type="ARBA" id="ARBA00022475"/>
    </source>
</evidence>
<evidence type="ECO:0000256" key="7">
    <source>
        <dbReference type="SAM" id="Phobius"/>
    </source>
</evidence>
<keyword evidence="7" id="KW-1133">Transmembrane helix</keyword>
<dbReference type="SUPFAM" id="SSF58104">
    <property type="entry name" value="Methyl-accepting chemotaxis protein (MCP) signaling domain"/>
    <property type="match status" value="1"/>
</dbReference>
<sequence length="562" mass="61319">MKIKTKLSMLVFILLVALLVTGGLSIYQQGETDKVYKNIETHQDLQFTLKSIEYRFTGISNDERAFLLTGDEELVTGVEKKITDIEQYFLDAQKTNLDAEDAKALEEIKTNLQTYFETNKKVVETYRSGDQEKALKIHMEEQRSIRKEIVDPSIESLIKEVTETINSDTKALEKFQEISSVVLYAVVILSLVGGVFTSSLIIKSINKPIMIMNRRLKEIAEGEADLTQAISIKTKDELGEMASSFNMMVSKLRDLVRQVAINAEQVAAASEQLSASSEETTRATEVIASTVQEVAAGTDKQVLSLDETNQTIIDLTSLVRQIATSSEIVSNTSVEATDKAVDGNRSVEGIINRMNEISQTVNQLSEKVKTLGESSNQINQIIGVITGIAEQTNLLALNAAIEAARAGEHGKGFSVVADEVRKLAEQSSASAKQISSLIAVIQADTEVTVQSMDDTTTKVSDGITFIQDVGSSFKQIGQAVQEVTSQIQEITAAVHELSAGAEQMVRSMEAVGDITQVTSEGTQSMSASTEEQLAAMEEITASSTSLTKMAEELQELVKKFKI</sequence>
<dbReference type="SMART" id="SM00304">
    <property type="entry name" value="HAMP"/>
    <property type="match status" value="1"/>
</dbReference>
<dbReference type="InterPro" id="IPR003660">
    <property type="entry name" value="HAMP_dom"/>
</dbReference>
<dbReference type="SMART" id="SM00283">
    <property type="entry name" value="MA"/>
    <property type="match status" value="1"/>
</dbReference>
<dbReference type="FunFam" id="1.10.287.950:FF:000001">
    <property type="entry name" value="Methyl-accepting chemotaxis sensory transducer"/>
    <property type="match status" value="1"/>
</dbReference>
<dbReference type="Pfam" id="PF12729">
    <property type="entry name" value="4HB_MCP_1"/>
    <property type="match status" value="1"/>
</dbReference>
<dbReference type="CDD" id="cd06225">
    <property type="entry name" value="HAMP"/>
    <property type="match status" value="1"/>
</dbReference>
<dbReference type="Pfam" id="PF00672">
    <property type="entry name" value="HAMP"/>
    <property type="match status" value="1"/>
</dbReference>
<dbReference type="EMBL" id="SLUB01000022">
    <property type="protein sequence ID" value="THE11949.1"/>
    <property type="molecule type" value="Genomic_DNA"/>
</dbReference>
<dbReference type="PROSITE" id="PS50111">
    <property type="entry name" value="CHEMOTAXIS_TRANSDUC_2"/>
    <property type="match status" value="1"/>
</dbReference>
<comment type="subcellular location">
    <subcellularLocation>
        <location evidence="1">Cell membrane</location>
    </subcellularLocation>
</comment>
<evidence type="ECO:0000313" key="11">
    <source>
        <dbReference type="Proteomes" id="UP000306477"/>
    </source>
</evidence>
<accession>A0A4S3PQQ6</accession>
<evidence type="ECO:0000256" key="3">
    <source>
        <dbReference type="ARBA" id="ARBA00023136"/>
    </source>
</evidence>
<dbReference type="PRINTS" id="PR00260">
    <property type="entry name" value="CHEMTRNSDUCR"/>
</dbReference>
<keyword evidence="2" id="KW-1003">Cell membrane</keyword>
<evidence type="ECO:0000256" key="5">
    <source>
        <dbReference type="ARBA" id="ARBA00029447"/>
    </source>
</evidence>
<feature type="domain" description="HAMP" evidence="9">
    <location>
        <begin position="203"/>
        <end position="257"/>
    </location>
</feature>
<dbReference type="GO" id="GO:0006935">
    <property type="term" value="P:chemotaxis"/>
    <property type="evidence" value="ECO:0007669"/>
    <property type="project" value="InterPro"/>
</dbReference>
<gene>
    <name evidence="10" type="ORF">E1I69_13130</name>
</gene>
<keyword evidence="11" id="KW-1185">Reference proteome</keyword>
<dbReference type="PANTHER" id="PTHR32089">
    <property type="entry name" value="METHYL-ACCEPTING CHEMOTAXIS PROTEIN MCPB"/>
    <property type="match status" value="1"/>
</dbReference>
<dbReference type="GO" id="GO:0005886">
    <property type="term" value="C:plasma membrane"/>
    <property type="evidence" value="ECO:0007669"/>
    <property type="project" value="UniProtKB-SubCell"/>
</dbReference>
<feature type="transmembrane region" description="Helical" evidence="7">
    <location>
        <begin position="181"/>
        <end position="202"/>
    </location>
</feature>